<evidence type="ECO:0000259" key="3">
    <source>
        <dbReference type="Pfam" id="PF13305"/>
    </source>
</evidence>
<dbReference type="InterPro" id="IPR036271">
    <property type="entry name" value="Tet_transcr_reg_TetR-rel_C_sf"/>
</dbReference>
<evidence type="ECO:0000313" key="5">
    <source>
        <dbReference type="EMBL" id="CAB4562946.1"/>
    </source>
</evidence>
<reference evidence="6" key="1">
    <citation type="submission" date="2020-05" db="EMBL/GenBank/DDBJ databases">
        <authorList>
            <person name="Chiriac C."/>
            <person name="Salcher M."/>
            <person name="Ghai R."/>
            <person name="Kavagutti S V."/>
        </authorList>
    </citation>
    <scope>NUCLEOTIDE SEQUENCE</scope>
</reference>
<keyword evidence="1" id="KW-0805">Transcription regulation</keyword>
<evidence type="ECO:0000313" key="4">
    <source>
        <dbReference type="EMBL" id="CAB4550026.1"/>
    </source>
</evidence>
<sequence length="206" mass="21980">MNATTSNRSTGQFLDRDTLVATAADLADKIGWTELTLSKVAEAVDRHVSSLYSHVDGLDALRREIAVLAVTEIGDVVWRASVGRSGADALTAIAEAERDFARLHPGRMAALRGHLGADDAEFTERAKRIAQPIRTVLASFGLDEKQVAIAHRVFSATVRGLIEPGTPLGRADDDIALQATVTLFVTALESGNWPTVEKSPPLGGRA</sequence>
<evidence type="ECO:0000256" key="1">
    <source>
        <dbReference type="ARBA" id="ARBA00023015"/>
    </source>
</evidence>
<dbReference type="EMBL" id="CAEZVV010000002">
    <property type="protein sequence ID" value="CAB4633528.1"/>
    <property type="molecule type" value="Genomic_DNA"/>
</dbReference>
<evidence type="ECO:0000313" key="7">
    <source>
        <dbReference type="EMBL" id="CAB4633528.1"/>
    </source>
</evidence>
<dbReference type="EMBL" id="CAEZTR010000009">
    <property type="protein sequence ID" value="CAB4566889.1"/>
    <property type="molecule type" value="Genomic_DNA"/>
</dbReference>
<name>A0A6J6DVE0_9ZZZZ</name>
<keyword evidence="2" id="KW-0804">Transcription</keyword>
<dbReference type="EMBL" id="CAEZTG010000049">
    <property type="protein sequence ID" value="CAB4562946.1"/>
    <property type="molecule type" value="Genomic_DNA"/>
</dbReference>
<evidence type="ECO:0000313" key="6">
    <source>
        <dbReference type="EMBL" id="CAB4566889.1"/>
    </source>
</evidence>
<dbReference type="AlphaFoldDB" id="A0A6J6DVE0"/>
<dbReference type="Gene3D" id="1.10.357.10">
    <property type="entry name" value="Tetracycline Repressor, domain 2"/>
    <property type="match status" value="1"/>
</dbReference>
<dbReference type="Gene3D" id="1.10.10.60">
    <property type="entry name" value="Homeodomain-like"/>
    <property type="match status" value="1"/>
</dbReference>
<accession>A0A6J6DVE0</accession>
<gene>
    <name evidence="4" type="ORF">UFOPK1495_00793</name>
    <name evidence="5" type="ORF">UFOPK1603_00695</name>
    <name evidence="6" type="ORF">UFOPK1711_00267</name>
    <name evidence="7" type="ORF">UFOPK2143_00068</name>
</gene>
<dbReference type="EMBL" id="CAEZSU010000071">
    <property type="protein sequence ID" value="CAB4550026.1"/>
    <property type="molecule type" value="Genomic_DNA"/>
</dbReference>
<proteinExistence type="predicted"/>
<feature type="domain" description="HTH-type transcriptional regulator MT1864/Rv1816-like C-terminal" evidence="3">
    <location>
        <begin position="90"/>
        <end position="162"/>
    </location>
</feature>
<organism evidence="6">
    <name type="scientific">freshwater metagenome</name>
    <dbReference type="NCBI Taxonomy" id="449393"/>
    <lineage>
        <taxon>unclassified sequences</taxon>
        <taxon>metagenomes</taxon>
        <taxon>ecological metagenomes</taxon>
    </lineage>
</organism>
<dbReference type="SUPFAM" id="SSF46689">
    <property type="entry name" value="Homeodomain-like"/>
    <property type="match status" value="1"/>
</dbReference>
<protein>
    <submittedName>
        <fullName evidence="6">Unannotated protein</fullName>
    </submittedName>
</protein>
<dbReference type="InterPro" id="IPR009057">
    <property type="entry name" value="Homeodomain-like_sf"/>
</dbReference>
<evidence type="ECO:0000256" key="2">
    <source>
        <dbReference type="ARBA" id="ARBA00023163"/>
    </source>
</evidence>
<dbReference type="InterPro" id="IPR025996">
    <property type="entry name" value="MT1864/Rv1816-like_C"/>
</dbReference>
<dbReference type="Pfam" id="PF13305">
    <property type="entry name" value="TetR_C_33"/>
    <property type="match status" value="1"/>
</dbReference>
<dbReference type="SUPFAM" id="SSF48498">
    <property type="entry name" value="Tetracyclin repressor-like, C-terminal domain"/>
    <property type="match status" value="1"/>
</dbReference>